<feature type="binding site" evidence="8">
    <location>
        <position position="126"/>
    </location>
    <ligand>
        <name>substrate</name>
    </ligand>
</feature>
<dbReference type="FunFam" id="2.40.10.10:FF:000001">
    <property type="entry name" value="Periplasmic serine protease DegS"/>
    <property type="match status" value="1"/>
</dbReference>
<dbReference type="EMBL" id="FOFO01000022">
    <property type="protein sequence ID" value="SEQ26231.1"/>
    <property type="molecule type" value="Genomic_DNA"/>
</dbReference>
<dbReference type="Pfam" id="PF13365">
    <property type="entry name" value="Trypsin_2"/>
    <property type="match status" value="1"/>
</dbReference>
<dbReference type="SUPFAM" id="SSF50156">
    <property type="entry name" value="PDZ domain-like"/>
    <property type="match status" value="1"/>
</dbReference>
<keyword evidence="3" id="KW-0732">Signal</keyword>
<dbReference type="Gene3D" id="2.30.42.10">
    <property type="match status" value="1"/>
</dbReference>
<evidence type="ECO:0000256" key="9">
    <source>
        <dbReference type="SAM" id="Phobius"/>
    </source>
</evidence>
<evidence type="ECO:0000259" key="10">
    <source>
        <dbReference type="PROSITE" id="PS50106"/>
    </source>
</evidence>
<proteinExistence type="inferred from homology"/>
<dbReference type="NCBIfam" id="TIGR02037">
    <property type="entry name" value="degP_htrA_DO"/>
    <property type="match status" value="1"/>
</dbReference>
<organism evidence="11 12">
    <name type="scientific">Ectothiorhodospira magna</name>
    <dbReference type="NCBI Taxonomy" id="867345"/>
    <lineage>
        <taxon>Bacteria</taxon>
        <taxon>Pseudomonadati</taxon>
        <taxon>Pseudomonadota</taxon>
        <taxon>Gammaproteobacteria</taxon>
        <taxon>Chromatiales</taxon>
        <taxon>Ectothiorhodospiraceae</taxon>
        <taxon>Ectothiorhodospira</taxon>
    </lineage>
</organism>
<evidence type="ECO:0000256" key="8">
    <source>
        <dbReference type="PIRSR" id="PIRSR611782-2"/>
    </source>
</evidence>
<dbReference type="InterPro" id="IPR001478">
    <property type="entry name" value="PDZ"/>
</dbReference>
<reference evidence="11 12" key="1">
    <citation type="submission" date="2016-10" db="EMBL/GenBank/DDBJ databases">
        <authorList>
            <person name="de Groot N.N."/>
        </authorList>
    </citation>
    <scope>NUCLEOTIDE SEQUENCE [LARGE SCALE GENOMIC DNA]</scope>
    <source>
        <strain evidence="11 12">B7-7</strain>
    </source>
</reference>
<feature type="binding site" evidence="8">
    <location>
        <begin position="230"/>
        <end position="232"/>
    </location>
    <ligand>
        <name>substrate</name>
    </ligand>
</feature>
<dbReference type="Proteomes" id="UP000199496">
    <property type="component" value="Unassembled WGS sequence"/>
</dbReference>
<feature type="binding site" evidence="8">
    <location>
        <position position="156"/>
    </location>
    <ligand>
        <name>substrate</name>
    </ligand>
</feature>
<dbReference type="RefSeq" id="WP_090208031.1">
    <property type="nucleotide sequence ID" value="NZ_FOFO01000022.1"/>
</dbReference>
<dbReference type="PANTHER" id="PTHR43343">
    <property type="entry name" value="PEPTIDASE S12"/>
    <property type="match status" value="1"/>
</dbReference>
<dbReference type="InterPro" id="IPR009003">
    <property type="entry name" value="Peptidase_S1_PA"/>
</dbReference>
<sequence>MTPISRFLLQVVGVGLAVAALMLVFFPDVLREPRPVVEVRQSERAILPGAMTGPVSYADAVSQAAPAVVNIHTRKTVVQRGHPFMDDPLFRQFFGDRFDGPRQRTQTSLGSGVIISPQGFILTNNHVIEGADEIEALLADGRSVAATVVGTDPETDLAILRIDAAGRALPSIVVGASAGLRVGDVVLAIGNPFGVGQTVTLGIVSATGRSRLGINTYEDFIQTDAAINPGNSGGALVNAHGELVGINTAIFTRSGGSQGIGFAIPVDLARDVMTQIIEQGTVVRGWLGIEVQEITPQLARSFGLPDARGVLIAGVLASGPAARAGIRPGDVITHLDGDRVNDAQDALNFIARRKPGETLAIQGVREGQPVRIQAEVGQRPAVRRAS</sequence>
<dbReference type="Pfam" id="PF13180">
    <property type="entry name" value="PDZ_2"/>
    <property type="match status" value="1"/>
</dbReference>
<gene>
    <name evidence="11" type="ORF">SAMN05421693_12214</name>
</gene>
<evidence type="ECO:0000313" key="12">
    <source>
        <dbReference type="Proteomes" id="UP000199496"/>
    </source>
</evidence>
<dbReference type="GO" id="GO:0004252">
    <property type="term" value="F:serine-type endopeptidase activity"/>
    <property type="evidence" value="ECO:0007669"/>
    <property type="project" value="InterPro"/>
</dbReference>
<accession>A0A1H9EKM2</accession>
<keyword evidence="4" id="KW-0677">Repeat</keyword>
<dbReference type="PANTHER" id="PTHR43343:SF3">
    <property type="entry name" value="PROTEASE DO-LIKE 8, CHLOROPLASTIC"/>
    <property type="match status" value="1"/>
</dbReference>
<name>A0A1H9EKM2_9GAMM</name>
<evidence type="ECO:0000256" key="6">
    <source>
        <dbReference type="ARBA" id="ARBA00022825"/>
    </source>
</evidence>
<keyword evidence="6" id="KW-0720">Serine protease</keyword>
<dbReference type="InterPro" id="IPR001940">
    <property type="entry name" value="Peptidase_S1C"/>
</dbReference>
<dbReference type="GO" id="GO:0006508">
    <property type="term" value="P:proteolysis"/>
    <property type="evidence" value="ECO:0007669"/>
    <property type="project" value="UniProtKB-KW"/>
</dbReference>
<dbReference type="InterPro" id="IPR011782">
    <property type="entry name" value="Pept_S1C_Do"/>
</dbReference>
<evidence type="ECO:0000256" key="5">
    <source>
        <dbReference type="ARBA" id="ARBA00022801"/>
    </source>
</evidence>
<evidence type="ECO:0000256" key="4">
    <source>
        <dbReference type="ARBA" id="ARBA00022737"/>
    </source>
</evidence>
<comment type="similarity">
    <text evidence="1">Belongs to the peptidase S1C family.</text>
</comment>
<evidence type="ECO:0000256" key="7">
    <source>
        <dbReference type="PIRSR" id="PIRSR611782-1"/>
    </source>
</evidence>
<feature type="transmembrane region" description="Helical" evidence="9">
    <location>
        <begin position="7"/>
        <end position="26"/>
    </location>
</feature>
<evidence type="ECO:0000256" key="3">
    <source>
        <dbReference type="ARBA" id="ARBA00022729"/>
    </source>
</evidence>
<dbReference type="InterPro" id="IPR051201">
    <property type="entry name" value="Chloro_Bact_Ser_Proteases"/>
</dbReference>
<keyword evidence="9" id="KW-1133">Transmembrane helix</keyword>
<dbReference type="Gene3D" id="2.40.10.120">
    <property type="match status" value="1"/>
</dbReference>
<keyword evidence="12" id="KW-1185">Reference proteome</keyword>
<dbReference type="PRINTS" id="PR00834">
    <property type="entry name" value="PROTEASES2C"/>
</dbReference>
<dbReference type="OrthoDB" id="9758917at2"/>
<dbReference type="SMART" id="SM00228">
    <property type="entry name" value="PDZ"/>
    <property type="match status" value="1"/>
</dbReference>
<dbReference type="AlphaFoldDB" id="A0A1H9EKM2"/>
<evidence type="ECO:0000256" key="2">
    <source>
        <dbReference type="ARBA" id="ARBA00022670"/>
    </source>
</evidence>
<protein>
    <submittedName>
        <fullName evidence="11">Serine protease DegS</fullName>
    </submittedName>
</protein>
<feature type="active site" description="Charge relay system" evidence="7">
    <location>
        <position position="232"/>
    </location>
</feature>
<keyword evidence="9" id="KW-0812">Transmembrane</keyword>
<feature type="active site" description="Charge relay system" evidence="7">
    <location>
        <position position="126"/>
    </location>
</feature>
<keyword evidence="9" id="KW-0472">Membrane</keyword>
<dbReference type="SUPFAM" id="SSF50494">
    <property type="entry name" value="Trypsin-like serine proteases"/>
    <property type="match status" value="1"/>
</dbReference>
<feature type="active site" description="Charge relay system" evidence="7">
    <location>
        <position position="156"/>
    </location>
</feature>
<keyword evidence="5" id="KW-0378">Hydrolase</keyword>
<evidence type="ECO:0000313" key="11">
    <source>
        <dbReference type="EMBL" id="SEQ26231.1"/>
    </source>
</evidence>
<evidence type="ECO:0000256" key="1">
    <source>
        <dbReference type="ARBA" id="ARBA00010541"/>
    </source>
</evidence>
<dbReference type="STRING" id="867345.SAMN05421693_12214"/>
<feature type="domain" description="PDZ" evidence="10">
    <location>
        <begin position="271"/>
        <end position="342"/>
    </location>
</feature>
<keyword evidence="2 11" id="KW-0645">Protease</keyword>
<dbReference type="PROSITE" id="PS50106">
    <property type="entry name" value="PDZ"/>
    <property type="match status" value="1"/>
</dbReference>
<dbReference type="InterPro" id="IPR036034">
    <property type="entry name" value="PDZ_sf"/>
</dbReference>